<feature type="signal peptide" evidence="5">
    <location>
        <begin position="1"/>
        <end position="23"/>
    </location>
</feature>
<keyword evidence="4 5" id="KW-0732">Signal</keyword>
<keyword evidence="3 5" id="KW-0964">Secreted</keyword>
<feature type="coiled-coil region" evidence="6">
    <location>
        <begin position="86"/>
        <end position="131"/>
    </location>
</feature>
<dbReference type="Pfam" id="PF16810">
    <property type="entry name" value="RXLR"/>
    <property type="match status" value="1"/>
</dbReference>
<evidence type="ECO:0000256" key="2">
    <source>
        <dbReference type="ARBA" id="ARBA00010400"/>
    </source>
</evidence>
<evidence type="ECO:0000256" key="5">
    <source>
        <dbReference type="RuleBase" id="RU367124"/>
    </source>
</evidence>
<dbReference type="AlphaFoldDB" id="A0A421FYM8"/>
<accession>A0A421FYM8</accession>
<gene>
    <name evidence="8" type="ORF">BBJ29_009770</name>
</gene>
<proteinExistence type="inferred from homology"/>
<feature type="compositionally biased region" description="Polar residues" evidence="7">
    <location>
        <begin position="222"/>
        <end position="233"/>
    </location>
</feature>
<feature type="chain" id="PRO_5019045652" description="RxLR effector protein" evidence="5">
    <location>
        <begin position="24"/>
        <end position="356"/>
    </location>
</feature>
<feature type="region of interest" description="Disordered" evidence="7">
    <location>
        <begin position="220"/>
        <end position="239"/>
    </location>
</feature>
<sequence>MRPYNVLLLTLALLFAFSNAVLAVTPATVTAVNNEANYKRSLRAAETTTNSVDDEERGLVSGYSKVMDKAHLLKMRLGANKEINFKDAAVAKIAKAEKAVENAKLAEAAKLAKAEAKATAKADKVAKAAEKAKAAKVAKAAKADAAKAAKLAKAEAAAAAKVAKEEKDMARVKKLVDGWTAELVPANKPPRRPTMRPYYVLLLTLTLLFAFTNAAPEDTSDTARSLTAVNNEGNSKRSLRITDPTEEDEERLLNLGQLTDKIKLAKMRRSGAKEIKAVDKAKAVEAAKAAKLVKATEQAKEERSMVTGWLNKLITPEKAYKDLGLTGLGARATGSKNYRIYEDYLPQYHQRVDAFF</sequence>
<comment type="subcellular location">
    <subcellularLocation>
        <location evidence="1 5">Secreted</location>
    </subcellularLocation>
</comment>
<evidence type="ECO:0000313" key="9">
    <source>
        <dbReference type="Proteomes" id="UP000284657"/>
    </source>
</evidence>
<evidence type="ECO:0000256" key="3">
    <source>
        <dbReference type="ARBA" id="ARBA00022525"/>
    </source>
</evidence>
<evidence type="ECO:0000256" key="6">
    <source>
        <dbReference type="SAM" id="Coils"/>
    </source>
</evidence>
<evidence type="ECO:0000256" key="7">
    <source>
        <dbReference type="SAM" id="MobiDB-lite"/>
    </source>
</evidence>
<organism evidence="8 9">
    <name type="scientific">Phytophthora kernoviae</name>
    <dbReference type="NCBI Taxonomy" id="325452"/>
    <lineage>
        <taxon>Eukaryota</taxon>
        <taxon>Sar</taxon>
        <taxon>Stramenopiles</taxon>
        <taxon>Oomycota</taxon>
        <taxon>Peronosporomycetes</taxon>
        <taxon>Peronosporales</taxon>
        <taxon>Peronosporaceae</taxon>
        <taxon>Phytophthora</taxon>
    </lineage>
</organism>
<dbReference type="EMBL" id="MBAD02001336">
    <property type="protein sequence ID" value="RLN55724.1"/>
    <property type="molecule type" value="Genomic_DNA"/>
</dbReference>
<reference evidence="8 9" key="1">
    <citation type="submission" date="2018-07" db="EMBL/GenBank/DDBJ databases">
        <title>Genome sequencing of oomycete isolates from Chile give support for New Zealand origin for Phytophthora kernoviae and make available the first Nothophytophthora sp. genome.</title>
        <authorList>
            <person name="Studholme D.J."/>
            <person name="Sanfuentes E."/>
            <person name="Panda P."/>
            <person name="Hill R."/>
            <person name="Sambles C."/>
            <person name="Grant M."/>
            <person name="Williams N.M."/>
            <person name="Mcdougal R.L."/>
        </authorList>
    </citation>
    <scope>NUCLEOTIDE SEQUENCE [LARGE SCALE GENOMIC DNA]</scope>
    <source>
        <strain evidence="8">Chile7</strain>
    </source>
</reference>
<evidence type="ECO:0000256" key="4">
    <source>
        <dbReference type="ARBA" id="ARBA00022729"/>
    </source>
</evidence>
<comment type="similarity">
    <text evidence="2 5">Belongs to the RxLR effector family.</text>
</comment>
<evidence type="ECO:0000313" key="8">
    <source>
        <dbReference type="EMBL" id="RLN55724.1"/>
    </source>
</evidence>
<comment type="function">
    <text evidence="5">Effector that suppresses plant defense responses during pathogen infection.</text>
</comment>
<comment type="domain">
    <text evidence="5">The RxLR-dEER motif acts to carry the protein into the host cell cytoplasm through binding to cell surface phosphatidylinositol-3-phosphate.</text>
</comment>
<keyword evidence="6" id="KW-0175">Coiled coil</keyword>
<dbReference type="Proteomes" id="UP000284657">
    <property type="component" value="Unassembled WGS sequence"/>
</dbReference>
<evidence type="ECO:0000256" key="1">
    <source>
        <dbReference type="ARBA" id="ARBA00004613"/>
    </source>
</evidence>
<dbReference type="InterPro" id="IPR031825">
    <property type="entry name" value="RXLR"/>
</dbReference>
<protein>
    <recommendedName>
        <fullName evidence="5">RxLR effector protein</fullName>
    </recommendedName>
</protein>
<comment type="caution">
    <text evidence="8">The sequence shown here is derived from an EMBL/GenBank/DDBJ whole genome shotgun (WGS) entry which is preliminary data.</text>
</comment>
<name>A0A421FYM8_9STRA</name>